<proteinExistence type="predicted"/>
<dbReference type="eggNOG" id="ENOG502QQ49">
    <property type="taxonomic scope" value="Eukaryota"/>
</dbReference>
<gene>
    <name evidence="6" type="ORF">CYME_CMM298C</name>
</gene>
<dbReference type="PANTHER" id="PTHR13847:SF289">
    <property type="entry name" value="GLYCINE OXIDASE"/>
    <property type="match status" value="1"/>
</dbReference>
<reference evidence="6 7" key="2">
    <citation type="journal article" date="2007" name="BMC Biol.">
        <title>A 100%-complete sequence reveals unusually simple genomic features in the hot-spring red alga Cyanidioschyzon merolae.</title>
        <authorList>
            <person name="Nozaki H."/>
            <person name="Takano H."/>
            <person name="Misumi O."/>
            <person name="Terasawa K."/>
            <person name="Matsuzaki M."/>
            <person name="Maruyama S."/>
            <person name="Nishida K."/>
            <person name="Yagisawa F."/>
            <person name="Yoshida Y."/>
            <person name="Fujiwara T."/>
            <person name="Takio S."/>
            <person name="Tamura K."/>
            <person name="Chung S.J."/>
            <person name="Nakamura S."/>
            <person name="Kuroiwa H."/>
            <person name="Tanaka K."/>
            <person name="Sato N."/>
            <person name="Kuroiwa T."/>
        </authorList>
    </citation>
    <scope>NUCLEOTIDE SEQUENCE [LARGE SCALE GENOMIC DNA]</scope>
    <source>
        <strain evidence="6 7">10D</strain>
    </source>
</reference>
<dbReference type="PANTHER" id="PTHR13847">
    <property type="entry name" value="SARCOSINE DEHYDROGENASE-RELATED"/>
    <property type="match status" value="1"/>
</dbReference>
<evidence type="ECO:0000256" key="3">
    <source>
        <dbReference type="ARBA" id="ARBA00023002"/>
    </source>
</evidence>
<evidence type="ECO:0000259" key="5">
    <source>
        <dbReference type="Pfam" id="PF01266"/>
    </source>
</evidence>
<dbReference type="Pfam" id="PF01266">
    <property type="entry name" value="DAO"/>
    <property type="match status" value="1"/>
</dbReference>
<dbReference type="GO" id="GO:0005737">
    <property type="term" value="C:cytoplasm"/>
    <property type="evidence" value="ECO:0007669"/>
    <property type="project" value="TreeGrafter"/>
</dbReference>
<dbReference type="InterPro" id="IPR036188">
    <property type="entry name" value="FAD/NAD-bd_sf"/>
</dbReference>
<dbReference type="AlphaFoldDB" id="M1V5R4"/>
<feature type="domain" description="FAD dependent oxidoreductase" evidence="5">
    <location>
        <begin position="71"/>
        <end position="420"/>
    </location>
</feature>
<dbReference type="STRING" id="280699.M1V5R4"/>
<dbReference type="SUPFAM" id="SSF54373">
    <property type="entry name" value="FAD-linked reductases, C-terminal domain"/>
    <property type="match status" value="1"/>
</dbReference>
<evidence type="ECO:0000313" key="6">
    <source>
        <dbReference type="EMBL" id="BAM81125.1"/>
    </source>
</evidence>
<name>M1V5R4_CYAM1</name>
<dbReference type="Gramene" id="CMM298CT">
    <property type="protein sequence ID" value="CMM298CT"/>
    <property type="gene ID" value="CMM298C"/>
</dbReference>
<feature type="compositionally biased region" description="Low complexity" evidence="4">
    <location>
        <begin position="473"/>
        <end position="488"/>
    </location>
</feature>
<feature type="region of interest" description="Disordered" evidence="4">
    <location>
        <begin position="591"/>
        <end position="636"/>
    </location>
</feature>
<sequence length="781" mass="82554">MSPAFISIPINVHRENRSFALGVPSSTEGRCSEEHRALAAWSARWRRRPRTRTVSRLRMQHVPRGNPRETIVIIGGGITGLSTAVELAQRPAAPQVIVVSRRRSESAAVAAGGMLAPQGERLPPGPLLELCLAARERYAQFVRRVEQAAGGVSTGYDPCGLLAPAFPGDAVHGWRPPADAGEAYFLSADEARQLEPGLTSDAQLAGAWLFPQDGQVDNVALMEALTLACGNLGVRLMEGNEASCLVAARHGKTQRIEAVRLASGNLLYGNAFILASGAWARQLVPVPVKPQKGQMLSISAPGAATAMDLLVRRVLYGADLYMAPKRLSGKIVIGSTVEDAGFDNRCTARGISGLLQRLEKLCPALADWTLDRTWSGFRPLTPDLLPILGPSMEYSNMYYALGHWRNGILLAPLVAQVVADQVLGTSPTLDTQLLRACRFERFTDGAEKARSTSPPHSPRRAAYPADASIGGRAAESPAPTTASSPGSPDAVAGVSLGSDKSANPNESSAPAPAAQAGPGTLAADAAPSSPEDESEVLIWKIAEDGSLEPVAPGSGIPAPPDPMKAGKSSGAAVQWPWAVLDALDEERLKQVLEETRVPRTSPKPQNGTSEDASSSKRSTPAPAPSTSPDAYQNAKSAASLNAYDDISIAGKNGTTSEASRPAANATGTHPATASAATSREELFQRMREGIAAALREYEQDWKLDITDDEIGQETQVQMDTQAEAAAAQSQGEKASLPAKEGSQGADAVRQSMFDAFAQIRNFMENPKESRSAPNSDTSPER</sequence>
<dbReference type="HOGENOM" id="CLU_358792_0_0_1"/>
<feature type="compositionally biased region" description="Low complexity" evidence="4">
    <location>
        <begin position="722"/>
        <end position="735"/>
    </location>
</feature>
<dbReference type="NCBIfam" id="TIGR02352">
    <property type="entry name" value="thiamin_ThiO"/>
    <property type="match status" value="1"/>
</dbReference>
<feature type="region of interest" description="Disordered" evidence="4">
    <location>
        <begin position="722"/>
        <end position="781"/>
    </location>
</feature>
<protein>
    <recommendedName>
        <fullName evidence="5">FAD dependent oxidoreductase domain-containing protein</fullName>
    </recommendedName>
</protein>
<dbReference type="GO" id="GO:0009229">
    <property type="term" value="P:thiamine diphosphate biosynthetic process"/>
    <property type="evidence" value="ECO:0007669"/>
    <property type="project" value="UniProtKB-UniPathway"/>
</dbReference>
<dbReference type="EMBL" id="AP006495">
    <property type="protein sequence ID" value="BAM81125.1"/>
    <property type="molecule type" value="Genomic_DNA"/>
</dbReference>
<evidence type="ECO:0000256" key="2">
    <source>
        <dbReference type="ARBA" id="ARBA00022977"/>
    </source>
</evidence>
<dbReference type="InterPro" id="IPR006076">
    <property type="entry name" value="FAD-dep_OxRdtase"/>
</dbReference>
<dbReference type="KEGG" id="cme:CYME_CMM298C"/>
<dbReference type="SUPFAM" id="SSF51905">
    <property type="entry name" value="FAD/NAD(P)-binding domain"/>
    <property type="match status" value="1"/>
</dbReference>
<dbReference type="GeneID" id="16994883"/>
<dbReference type="Gene3D" id="3.30.9.10">
    <property type="entry name" value="D-Amino Acid Oxidase, subunit A, domain 2"/>
    <property type="match status" value="1"/>
</dbReference>
<dbReference type="OrthoDB" id="424974at2759"/>
<evidence type="ECO:0000256" key="1">
    <source>
        <dbReference type="ARBA" id="ARBA00004948"/>
    </source>
</evidence>
<feature type="compositionally biased region" description="Low complexity" evidence="4">
    <location>
        <begin position="615"/>
        <end position="630"/>
    </location>
</feature>
<dbReference type="GO" id="GO:0050660">
    <property type="term" value="F:flavin adenine dinucleotide binding"/>
    <property type="evidence" value="ECO:0007669"/>
    <property type="project" value="InterPro"/>
</dbReference>
<organism evidence="6 7">
    <name type="scientific">Cyanidioschyzon merolae (strain NIES-3377 / 10D)</name>
    <name type="common">Unicellular red alga</name>
    <dbReference type="NCBI Taxonomy" id="280699"/>
    <lineage>
        <taxon>Eukaryota</taxon>
        <taxon>Rhodophyta</taxon>
        <taxon>Bangiophyceae</taxon>
        <taxon>Cyanidiales</taxon>
        <taxon>Cyanidiaceae</taxon>
        <taxon>Cyanidioschyzon</taxon>
    </lineage>
</organism>
<accession>M1V5R4</accession>
<feature type="region of interest" description="Disordered" evidence="4">
    <location>
        <begin position="547"/>
        <end position="571"/>
    </location>
</feature>
<dbReference type="OMA" id="NDAYDDI"/>
<feature type="region of interest" description="Disordered" evidence="4">
    <location>
        <begin position="648"/>
        <end position="680"/>
    </location>
</feature>
<keyword evidence="3" id="KW-0560">Oxidoreductase</keyword>
<dbReference type="UniPathway" id="UPA00060"/>
<dbReference type="InterPro" id="IPR012727">
    <property type="entry name" value="Gly_oxidase_ThiO"/>
</dbReference>
<dbReference type="Gene3D" id="3.50.50.60">
    <property type="entry name" value="FAD/NAD(P)-binding domain"/>
    <property type="match status" value="1"/>
</dbReference>
<keyword evidence="7" id="KW-1185">Reference proteome</keyword>
<feature type="region of interest" description="Disordered" evidence="4">
    <location>
        <begin position="445"/>
        <end position="534"/>
    </location>
</feature>
<feature type="compositionally biased region" description="Low complexity" evidence="4">
    <location>
        <begin position="502"/>
        <end position="527"/>
    </location>
</feature>
<keyword evidence="2" id="KW-0784">Thiamine biosynthesis</keyword>
<feature type="compositionally biased region" description="Polar residues" evidence="4">
    <location>
        <begin position="771"/>
        <end position="781"/>
    </location>
</feature>
<dbReference type="GO" id="GO:0016491">
    <property type="term" value="F:oxidoreductase activity"/>
    <property type="evidence" value="ECO:0007669"/>
    <property type="project" value="UniProtKB-KW"/>
</dbReference>
<evidence type="ECO:0000313" key="7">
    <source>
        <dbReference type="Proteomes" id="UP000007014"/>
    </source>
</evidence>
<feature type="compositionally biased region" description="Polar residues" evidence="4">
    <location>
        <begin position="602"/>
        <end position="611"/>
    </location>
</feature>
<dbReference type="RefSeq" id="XP_005537161.1">
    <property type="nucleotide sequence ID" value="XM_005537104.1"/>
</dbReference>
<dbReference type="Proteomes" id="UP000007014">
    <property type="component" value="Chromosome 13"/>
</dbReference>
<dbReference type="GO" id="GO:0009228">
    <property type="term" value="P:thiamine biosynthetic process"/>
    <property type="evidence" value="ECO:0007669"/>
    <property type="project" value="UniProtKB-KW"/>
</dbReference>
<comment type="pathway">
    <text evidence="1">Cofactor biosynthesis; thiamine diphosphate biosynthesis.</text>
</comment>
<feature type="compositionally biased region" description="Polar residues" evidence="4">
    <location>
        <begin position="665"/>
        <end position="677"/>
    </location>
</feature>
<evidence type="ECO:0000256" key="4">
    <source>
        <dbReference type="SAM" id="MobiDB-lite"/>
    </source>
</evidence>
<reference evidence="6 7" key="1">
    <citation type="journal article" date="2004" name="Nature">
        <title>Genome sequence of the ultrasmall unicellular red alga Cyanidioschyzon merolae 10D.</title>
        <authorList>
            <person name="Matsuzaki M."/>
            <person name="Misumi O."/>
            <person name="Shin-i T."/>
            <person name="Maruyama S."/>
            <person name="Takahara M."/>
            <person name="Miyagishima S."/>
            <person name="Mori T."/>
            <person name="Nishida K."/>
            <person name="Yagisawa F."/>
            <person name="Nishida K."/>
            <person name="Yoshida Y."/>
            <person name="Nishimura Y."/>
            <person name="Nakao S."/>
            <person name="Kobayashi T."/>
            <person name="Momoyama Y."/>
            <person name="Higashiyama T."/>
            <person name="Minoda A."/>
            <person name="Sano M."/>
            <person name="Nomoto H."/>
            <person name="Oishi K."/>
            <person name="Hayashi H."/>
            <person name="Ohta F."/>
            <person name="Nishizaka S."/>
            <person name="Haga S."/>
            <person name="Miura S."/>
            <person name="Morishita T."/>
            <person name="Kabeya Y."/>
            <person name="Terasawa K."/>
            <person name="Suzuki Y."/>
            <person name="Ishii Y."/>
            <person name="Asakawa S."/>
            <person name="Takano H."/>
            <person name="Ohta N."/>
            <person name="Kuroiwa H."/>
            <person name="Tanaka K."/>
            <person name="Shimizu N."/>
            <person name="Sugano S."/>
            <person name="Sato N."/>
            <person name="Nozaki H."/>
            <person name="Ogasawara N."/>
            <person name="Kohara Y."/>
            <person name="Kuroiwa T."/>
        </authorList>
    </citation>
    <scope>NUCLEOTIDE SEQUENCE [LARGE SCALE GENOMIC DNA]</scope>
    <source>
        <strain evidence="6 7">10D</strain>
    </source>
</reference>